<dbReference type="KEGG" id="msyr:CXP39_01780"/>
<dbReference type="GO" id="GO:0005829">
    <property type="term" value="C:cytosol"/>
    <property type="evidence" value="ECO:0007669"/>
    <property type="project" value="TreeGrafter"/>
</dbReference>
<dbReference type="OrthoDB" id="9807456at2"/>
<dbReference type="AlphaFoldDB" id="A0A2K9BUX6"/>
<keyword evidence="2" id="KW-0378">Hydrolase</keyword>
<organism evidence="3 4">
    <name type="scientific">Mesoplasma syrphidae</name>
    <dbReference type="NCBI Taxonomy" id="225999"/>
    <lineage>
        <taxon>Bacteria</taxon>
        <taxon>Bacillati</taxon>
        <taxon>Mycoplasmatota</taxon>
        <taxon>Mollicutes</taxon>
        <taxon>Entomoplasmatales</taxon>
        <taxon>Entomoplasmataceae</taxon>
        <taxon>Mesoplasma</taxon>
    </lineage>
</organism>
<name>A0A2K9BUX6_9MOLU</name>
<dbReference type="PANTHER" id="PTHR11067">
    <property type="entry name" value="INOSINE TRIPHOSPHATE PYROPHOSPHATASE/HAM1 PROTEIN"/>
    <property type="match status" value="1"/>
</dbReference>
<protein>
    <submittedName>
        <fullName evidence="3">Non-canonical purine NTP pyrophosphatase</fullName>
    </submittedName>
</protein>
<dbReference type="GO" id="GO:0009143">
    <property type="term" value="P:nucleoside triphosphate catabolic process"/>
    <property type="evidence" value="ECO:0007669"/>
    <property type="project" value="InterPro"/>
</dbReference>
<dbReference type="CDD" id="cd00515">
    <property type="entry name" value="HAM1"/>
    <property type="match status" value="1"/>
</dbReference>
<dbReference type="InterPro" id="IPR029001">
    <property type="entry name" value="ITPase-like_fam"/>
</dbReference>
<dbReference type="GO" id="GO:0047429">
    <property type="term" value="F:nucleoside triphosphate diphosphatase activity"/>
    <property type="evidence" value="ECO:0007669"/>
    <property type="project" value="InterPro"/>
</dbReference>
<sequence length="203" mass="23085">MTEPILWIATANPSKVLEFKILFPEYEIKTLLDIPEYEDIIEDGATFQENAMIKAKDLALHVKGIAIGDDSGLSVDCLDGFPGIHSKRWAEPLTDFIEISQALLLRMQEYQDMKLRTARMSTAIAFYDAISQVEKVIYCEVNGRIAKEILGEKDKGFGYDHIFIPDPFTLTYAQMGLTTKNKNSSRQKAVDEFKEFIKNYKGE</sequence>
<keyword evidence="4" id="KW-1185">Reference proteome</keyword>
<dbReference type="EMBL" id="CP025257">
    <property type="protein sequence ID" value="AUF83520.1"/>
    <property type="molecule type" value="Genomic_DNA"/>
</dbReference>
<comment type="similarity">
    <text evidence="1">Belongs to the HAM1 NTPase family.</text>
</comment>
<evidence type="ECO:0000256" key="2">
    <source>
        <dbReference type="ARBA" id="ARBA00022801"/>
    </source>
</evidence>
<evidence type="ECO:0000313" key="4">
    <source>
        <dbReference type="Proteomes" id="UP000233419"/>
    </source>
</evidence>
<proteinExistence type="inferred from homology"/>
<reference evidence="3 4" key="1">
    <citation type="submission" date="2017-12" db="EMBL/GenBank/DDBJ databases">
        <title>Mesoplasma syrphidae YJS, Complete Genome.</title>
        <authorList>
            <person name="Knight T.F."/>
            <person name="Citino T."/>
            <person name="Rubinstein R."/>
            <person name="Neuschaefer Z."/>
        </authorList>
    </citation>
    <scope>NUCLEOTIDE SEQUENCE [LARGE SCALE GENOMIC DNA]</scope>
    <source>
        <strain evidence="3 4">YJS</strain>
    </source>
</reference>
<dbReference type="RefSeq" id="WP_027048124.1">
    <property type="nucleotide sequence ID" value="NZ_CP025257.1"/>
</dbReference>
<evidence type="ECO:0000256" key="1">
    <source>
        <dbReference type="ARBA" id="ARBA00008023"/>
    </source>
</evidence>
<dbReference type="Proteomes" id="UP000233419">
    <property type="component" value="Chromosome"/>
</dbReference>
<dbReference type="Pfam" id="PF01725">
    <property type="entry name" value="Ham1p_like"/>
    <property type="match status" value="1"/>
</dbReference>
<dbReference type="InterPro" id="IPR002637">
    <property type="entry name" value="RdgB/HAM1"/>
</dbReference>
<gene>
    <name evidence="3" type="ORF">CXP39_01780</name>
</gene>
<dbReference type="SUPFAM" id="SSF52972">
    <property type="entry name" value="ITPase-like"/>
    <property type="match status" value="1"/>
</dbReference>
<dbReference type="PANTHER" id="PTHR11067:SF9">
    <property type="entry name" value="INOSINE TRIPHOSPHATE PYROPHOSPHATASE"/>
    <property type="match status" value="1"/>
</dbReference>
<dbReference type="Gene3D" id="3.90.950.10">
    <property type="match status" value="1"/>
</dbReference>
<evidence type="ECO:0000313" key="3">
    <source>
        <dbReference type="EMBL" id="AUF83520.1"/>
    </source>
</evidence>
<accession>A0A2K9BUX6</accession>